<name>A0A6J7G5F1_9ZZZZ</name>
<organism evidence="1">
    <name type="scientific">freshwater metagenome</name>
    <dbReference type="NCBI Taxonomy" id="449393"/>
    <lineage>
        <taxon>unclassified sequences</taxon>
        <taxon>metagenomes</taxon>
        <taxon>ecological metagenomes</taxon>
    </lineage>
</organism>
<gene>
    <name evidence="1" type="ORF">UFOPK3516_01063</name>
</gene>
<dbReference type="EMBL" id="CAFBMB010000084">
    <property type="protein sequence ID" value="CAB4903572.1"/>
    <property type="molecule type" value="Genomic_DNA"/>
</dbReference>
<accession>A0A6J7G5F1</accession>
<reference evidence="1" key="1">
    <citation type="submission" date="2020-05" db="EMBL/GenBank/DDBJ databases">
        <authorList>
            <person name="Chiriac C."/>
            <person name="Salcher M."/>
            <person name="Ghai R."/>
            <person name="Kavagutti S V."/>
        </authorList>
    </citation>
    <scope>NUCLEOTIDE SEQUENCE</scope>
</reference>
<proteinExistence type="predicted"/>
<evidence type="ECO:0000313" key="1">
    <source>
        <dbReference type="EMBL" id="CAB4903572.1"/>
    </source>
</evidence>
<dbReference type="AlphaFoldDB" id="A0A6J7G5F1"/>
<sequence>MTVSQGVPAAMVAGDTVEVWSSGGQDSMMAPQSLFAEPRPLAVGEFVARAGDPQTLSIGGQQAIEILVAKSDVPALLRAQSSGEGLVVLPARGIAP</sequence>
<protein>
    <submittedName>
        <fullName evidence="1">Unannotated protein</fullName>
    </submittedName>
</protein>